<dbReference type="RefSeq" id="XP_004339712.1">
    <property type="nucleotide sequence ID" value="XM_004339664.1"/>
</dbReference>
<evidence type="ECO:0000256" key="5">
    <source>
        <dbReference type="ARBA" id="ARBA00022801"/>
    </source>
</evidence>
<keyword evidence="9" id="KW-1185">Reference proteome</keyword>
<evidence type="ECO:0000256" key="6">
    <source>
        <dbReference type="ARBA" id="ARBA00022807"/>
    </source>
</evidence>
<dbReference type="GO" id="GO:0043130">
    <property type="term" value="F:ubiquitin binding"/>
    <property type="evidence" value="ECO:0007669"/>
    <property type="project" value="TreeGrafter"/>
</dbReference>
<dbReference type="InterPro" id="IPR042467">
    <property type="entry name" value="Peptidase_C65_otubain_sub2"/>
</dbReference>
<comment type="catalytic activity">
    <reaction evidence="1">
        <text>Thiol-dependent hydrolysis of ester, thioester, amide, peptide and isopeptide bonds formed by the C-terminal Gly of ubiquitin (a 76-residue protein attached to proteins as an intracellular targeting signal).</text>
        <dbReference type="EC" id="3.4.19.12"/>
    </reaction>
</comment>
<dbReference type="GO" id="GO:0005634">
    <property type="term" value="C:nucleus"/>
    <property type="evidence" value="ECO:0007669"/>
    <property type="project" value="TreeGrafter"/>
</dbReference>
<evidence type="ECO:0000256" key="3">
    <source>
        <dbReference type="ARBA" id="ARBA00022670"/>
    </source>
</evidence>
<dbReference type="InterPro" id="IPR038765">
    <property type="entry name" value="Papain-like_cys_pep_sf"/>
</dbReference>
<name>L8GWU4_ACACF</name>
<dbReference type="OMA" id="EDFHGTF"/>
<dbReference type="EMBL" id="KB007974">
    <property type="protein sequence ID" value="ELR17699.1"/>
    <property type="molecule type" value="Genomic_DNA"/>
</dbReference>
<keyword evidence="6" id="KW-0788">Thiol protease</keyword>
<evidence type="ECO:0000256" key="4">
    <source>
        <dbReference type="ARBA" id="ARBA00022786"/>
    </source>
</evidence>
<dbReference type="PANTHER" id="PTHR12931">
    <property type="entry name" value="UBIQUITIN THIOLESTERASE PROTEIN OTUB"/>
    <property type="match status" value="1"/>
</dbReference>
<accession>L8GWU4</accession>
<evidence type="ECO:0000256" key="2">
    <source>
        <dbReference type="ARBA" id="ARBA00012759"/>
    </source>
</evidence>
<dbReference type="SUPFAM" id="SSF54001">
    <property type="entry name" value="Cysteine proteinases"/>
    <property type="match status" value="1"/>
</dbReference>
<sequence length="244" mass="27839">MEGSEECSASGTHQLVGEREELVKLEATYANLVIRKKIRTLSLAYPQWRSIRGDGNCFYRALWVGLVEDAVGRGGDPVEALRGRFQTAEATLQASAAPALTEEDSWRQVRQHFAKEEAEKKTGTREWARWYEDSETSDMFVRYLRSLTSRSLEQRRDELAVFLPEGQALADRRALAERMGEEAEQLEMSALLATLDVGVRVYQLDRSEGPFAVYILPDERFKGRGELVTLLYRPGHYDLLYKRA</sequence>
<evidence type="ECO:0000313" key="8">
    <source>
        <dbReference type="EMBL" id="ELR17699.1"/>
    </source>
</evidence>
<dbReference type="InterPro" id="IPR019400">
    <property type="entry name" value="Peptidase_C65_otubain"/>
</dbReference>
<dbReference type="AlphaFoldDB" id="L8GWU4"/>
<dbReference type="VEuPathDB" id="AmoebaDB:ACA1_064860"/>
<dbReference type="Pfam" id="PF10275">
    <property type="entry name" value="Peptidase_C65"/>
    <property type="match status" value="1"/>
</dbReference>
<dbReference type="PROSITE" id="PS50802">
    <property type="entry name" value="OTU"/>
    <property type="match status" value="1"/>
</dbReference>
<evidence type="ECO:0000313" key="9">
    <source>
        <dbReference type="Proteomes" id="UP000011083"/>
    </source>
</evidence>
<evidence type="ECO:0000256" key="1">
    <source>
        <dbReference type="ARBA" id="ARBA00000707"/>
    </source>
</evidence>
<dbReference type="InterPro" id="IPR003323">
    <property type="entry name" value="OTU_dom"/>
</dbReference>
<keyword evidence="3" id="KW-0645">Protease</keyword>
<dbReference type="GO" id="GO:0004843">
    <property type="term" value="F:cysteine-type deubiquitinase activity"/>
    <property type="evidence" value="ECO:0007669"/>
    <property type="project" value="UniProtKB-EC"/>
</dbReference>
<feature type="domain" description="OTU" evidence="7">
    <location>
        <begin position="46"/>
        <end position="243"/>
    </location>
</feature>
<organism evidence="8 9">
    <name type="scientific">Acanthamoeba castellanii (strain ATCC 30010 / Neff)</name>
    <dbReference type="NCBI Taxonomy" id="1257118"/>
    <lineage>
        <taxon>Eukaryota</taxon>
        <taxon>Amoebozoa</taxon>
        <taxon>Discosea</taxon>
        <taxon>Longamoebia</taxon>
        <taxon>Centramoebida</taxon>
        <taxon>Acanthamoebidae</taxon>
        <taxon>Acanthamoeba</taxon>
    </lineage>
</organism>
<dbReference type="OrthoDB" id="18915at2759"/>
<dbReference type="EC" id="3.4.19.12" evidence="2"/>
<keyword evidence="5" id="KW-0378">Hydrolase</keyword>
<proteinExistence type="predicted"/>
<protein>
    <recommendedName>
        <fullName evidence="2">ubiquitinyl hydrolase 1</fullName>
        <ecNumber evidence="2">3.4.19.12</ecNumber>
    </recommendedName>
</protein>
<dbReference type="Gene3D" id="1.20.1300.20">
    <property type="entry name" value="Peptidase C65 Otubain, subdomain 2"/>
    <property type="match status" value="1"/>
</dbReference>
<dbReference type="KEGG" id="acan:ACA1_064860"/>
<reference evidence="8 9" key="1">
    <citation type="journal article" date="2013" name="Genome Biol.">
        <title>Genome of Acanthamoeba castellanii highlights extensive lateral gene transfer and early evolution of tyrosine kinase signaling.</title>
        <authorList>
            <person name="Clarke M."/>
            <person name="Lohan A.J."/>
            <person name="Liu B."/>
            <person name="Lagkouvardos I."/>
            <person name="Roy S."/>
            <person name="Zafar N."/>
            <person name="Bertelli C."/>
            <person name="Schilde C."/>
            <person name="Kianianmomeni A."/>
            <person name="Burglin T.R."/>
            <person name="Frech C."/>
            <person name="Turcotte B."/>
            <person name="Kopec K.O."/>
            <person name="Synnott J.M."/>
            <person name="Choo C."/>
            <person name="Paponov I."/>
            <person name="Finkler A."/>
            <person name="Soon Heng Tan C."/>
            <person name="Hutchins A.P."/>
            <person name="Weinmeier T."/>
            <person name="Rattei T."/>
            <person name="Chu J.S."/>
            <person name="Gimenez G."/>
            <person name="Irimia M."/>
            <person name="Rigden D.J."/>
            <person name="Fitzpatrick D.A."/>
            <person name="Lorenzo-Morales J."/>
            <person name="Bateman A."/>
            <person name="Chiu C.H."/>
            <person name="Tang P."/>
            <person name="Hegemann P."/>
            <person name="Fromm H."/>
            <person name="Raoult D."/>
            <person name="Greub G."/>
            <person name="Miranda-Saavedra D."/>
            <person name="Chen N."/>
            <person name="Nash P."/>
            <person name="Ginger M.L."/>
            <person name="Horn M."/>
            <person name="Schaap P."/>
            <person name="Caler L."/>
            <person name="Loftus B."/>
        </authorList>
    </citation>
    <scope>NUCLEOTIDE SEQUENCE [LARGE SCALE GENOMIC DNA]</scope>
    <source>
        <strain evidence="8 9">Neff</strain>
    </source>
</reference>
<gene>
    <name evidence="8" type="ORF">ACA1_064860</name>
</gene>
<keyword evidence="4" id="KW-0833">Ubl conjugation pathway</keyword>
<dbReference type="Gene3D" id="3.30.200.60">
    <property type="entry name" value="Peptidase C65 Otubain, subdomain 1"/>
    <property type="match status" value="1"/>
</dbReference>
<dbReference type="GeneID" id="14917781"/>
<dbReference type="PANTHER" id="PTHR12931:SF15">
    <property type="entry name" value="UBIQUITIN THIOESTERASE OTUBAIN-LIKE"/>
    <property type="match status" value="1"/>
</dbReference>
<dbReference type="GO" id="GO:0071108">
    <property type="term" value="P:protein K48-linked deubiquitination"/>
    <property type="evidence" value="ECO:0007669"/>
    <property type="project" value="TreeGrafter"/>
</dbReference>
<dbReference type="Proteomes" id="UP000011083">
    <property type="component" value="Unassembled WGS sequence"/>
</dbReference>
<dbReference type="STRING" id="1257118.L8GWU4"/>
<dbReference type="CDD" id="cd22749">
    <property type="entry name" value="Otubain_C65"/>
    <property type="match status" value="1"/>
</dbReference>
<dbReference type="InterPro" id="IPR042468">
    <property type="entry name" value="Peptidase_C65_otubain_sub1"/>
</dbReference>
<evidence type="ECO:0000259" key="7">
    <source>
        <dbReference type="PROSITE" id="PS50802"/>
    </source>
</evidence>
<dbReference type="GO" id="GO:0006508">
    <property type="term" value="P:proteolysis"/>
    <property type="evidence" value="ECO:0007669"/>
    <property type="project" value="UniProtKB-KW"/>
</dbReference>